<evidence type="ECO:0000256" key="4">
    <source>
        <dbReference type="ARBA" id="ARBA00035135"/>
    </source>
</evidence>
<gene>
    <name evidence="5" type="primary">rpsU</name>
    <name evidence="5" type="ORF">QTO32_00415</name>
</gene>
<organism evidence="5">
    <name type="scientific">Candidatus Organicella extenuata</name>
    <dbReference type="NCBI Taxonomy" id="2841811"/>
    <lineage>
        <taxon>Bacteria</taxon>
        <taxon>Pseudomonadati</taxon>
        <taxon>Verrucomicrobiota</taxon>
        <taxon>Candidatus Organicella</taxon>
    </lineage>
</organism>
<dbReference type="InterPro" id="IPR001911">
    <property type="entry name" value="Ribosomal_bS21"/>
</dbReference>
<reference evidence="5" key="1">
    <citation type="journal article" date="2021" name="Front. Microbiol.">
        <title>Genome Analysis of a Verrucomicrobial Endosymbiont With a Tiny Genome Discovered in an Antarctic Lake.</title>
        <authorList>
            <person name="Williams T.J."/>
            <person name="Allen M.A."/>
            <person name="Ivanova N."/>
            <person name="Huntemann M."/>
            <person name="Haque S."/>
            <person name="Hancock A.M."/>
            <person name="Brazendale S."/>
            <person name="Cavicchioli R."/>
        </authorList>
    </citation>
    <scope>NUCLEOTIDE SEQUENCE</scope>
    <source>
        <strain evidence="5">MAG_Ga0307966_1000010</strain>
    </source>
</reference>
<accession>A0AA51BKQ1</accession>
<dbReference type="Proteomes" id="UP001238843">
    <property type="component" value="Chromosome"/>
</dbReference>
<dbReference type="AlphaFoldDB" id="A0AA51BKQ1"/>
<dbReference type="GO" id="GO:0005840">
    <property type="term" value="C:ribosome"/>
    <property type="evidence" value="ECO:0007669"/>
    <property type="project" value="UniProtKB-KW"/>
</dbReference>
<evidence type="ECO:0000256" key="3">
    <source>
        <dbReference type="ARBA" id="ARBA00023274"/>
    </source>
</evidence>
<dbReference type="Gene3D" id="1.20.5.1150">
    <property type="entry name" value="Ribosomal protein S8"/>
    <property type="match status" value="1"/>
</dbReference>
<proteinExistence type="inferred from homology"/>
<sequence>MAGGVEVYMNRSDSFEKFLKKWKKKVDKSNILFKVREERYHKKPSVKKRERLKKLKFKNNLRRVRLLS</sequence>
<dbReference type="NCBIfam" id="TIGR00030">
    <property type="entry name" value="S21p"/>
    <property type="match status" value="1"/>
</dbReference>
<evidence type="ECO:0000313" key="5">
    <source>
        <dbReference type="EMBL" id="WMI30533.1"/>
    </source>
</evidence>
<evidence type="ECO:0000256" key="2">
    <source>
        <dbReference type="ARBA" id="ARBA00022980"/>
    </source>
</evidence>
<dbReference type="InterPro" id="IPR038380">
    <property type="entry name" value="Ribosomal_bS21_sf"/>
</dbReference>
<protein>
    <recommendedName>
        <fullName evidence="4">Small ribosomal subunit protein bS21</fullName>
    </recommendedName>
</protein>
<dbReference type="GO" id="GO:1990904">
    <property type="term" value="C:ribonucleoprotein complex"/>
    <property type="evidence" value="ECO:0007669"/>
    <property type="project" value="UniProtKB-KW"/>
</dbReference>
<dbReference type="Pfam" id="PF01165">
    <property type="entry name" value="Ribosomal_S21"/>
    <property type="match status" value="1"/>
</dbReference>
<dbReference type="GO" id="GO:0006412">
    <property type="term" value="P:translation"/>
    <property type="evidence" value="ECO:0007669"/>
    <property type="project" value="InterPro"/>
</dbReference>
<name>A0AA51BKQ1_9BACT</name>
<comment type="similarity">
    <text evidence="1">Belongs to the bacterial ribosomal protein bS21 family.</text>
</comment>
<dbReference type="EMBL" id="CP128385">
    <property type="protein sequence ID" value="WMI30533.1"/>
    <property type="molecule type" value="Genomic_DNA"/>
</dbReference>
<dbReference type="GO" id="GO:0003735">
    <property type="term" value="F:structural constituent of ribosome"/>
    <property type="evidence" value="ECO:0007669"/>
    <property type="project" value="InterPro"/>
</dbReference>
<keyword evidence="2 5" id="KW-0689">Ribosomal protein</keyword>
<reference evidence="5" key="2">
    <citation type="submission" date="2023-06" db="EMBL/GenBank/DDBJ databases">
        <authorList>
            <person name="Williams T.J."/>
            <person name="Allen M.A."/>
            <person name="Ivanova N."/>
            <person name="Huntemann M."/>
            <person name="Haque S."/>
            <person name="Hancock A.M."/>
            <person name="Brazendale S."/>
            <person name="Cavicchioli R."/>
        </authorList>
    </citation>
    <scope>NUCLEOTIDE SEQUENCE</scope>
    <source>
        <strain evidence="5">MAG_Ga0307966_1000010</strain>
    </source>
</reference>
<keyword evidence="3" id="KW-0687">Ribonucleoprotein</keyword>
<evidence type="ECO:0000256" key="1">
    <source>
        <dbReference type="ARBA" id="ARBA00006640"/>
    </source>
</evidence>